<dbReference type="AlphaFoldDB" id="A0A0K2GK46"/>
<dbReference type="KEGG" id="nmv:NITMOv2_4605"/>
<evidence type="ECO:0000256" key="1">
    <source>
        <dbReference type="SAM" id="SignalP"/>
    </source>
</evidence>
<sequence length="195" mass="22190">MKWNKTRLMVTGHRSCVFLPCVPLATTVLLLAASALAQTGSISHPPTDIVKRYVVLDQKGARLDAMSFETLAPYIDWRQEPAWGRVVVIQEATVPEDHRQWEIIDKLEVIIPVTYRVLGSVYLETAVFVPEEAVEEVRFRVKAVHGTWRIIEPVIPPHVGLKRMVNFVREAQRQETDQEKRSTLVALEASLRKAK</sequence>
<dbReference type="EMBL" id="CP011801">
    <property type="protein sequence ID" value="ALA60977.1"/>
    <property type="molecule type" value="Genomic_DNA"/>
</dbReference>
<accession>A0A0K2GK46</accession>
<feature type="chain" id="PRO_5005476958" description="Coenzyme Q-binding protein COQ10 START domain-containing protein" evidence="1">
    <location>
        <begin position="38"/>
        <end position="195"/>
    </location>
</feature>
<keyword evidence="3" id="KW-1185">Reference proteome</keyword>
<name>A0A0K2GK46_NITMO</name>
<dbReference type="PATRIC" id="fig|42253.5.peg.4543"/>
<gene>
    <name evidence="2" type="ORF">NITMOv2_4605</name>
</gene>
<reference evidence="2 3" key="1">
    <citation type="journal article" date="2015" name="Proc. Natl. Acad. Sci. U.S.A.">
        <title>Expanded metabolic versatility of ubiquitous nitrite-oxidizing bacteria from the genus Nitrospira.</title>
        <authorList>
            <person name="Koch H."/>
            <person name="Lucker S."/>
            <person name="Albertsen M."/>
            <person name="Kitzinger K."/>
            <person name="Herbold C."/>
            <person name="Spieck E."/>
            <person name="Nielsen P.H."/>
            <person name="Wagner M."/>
            <person name="Daims H."/>
        </authorList>
    </citation>
    <scope>NUCLEOTIDE SEQUENCE [LARGE SCALE GENOMIC DNA]</scope>
    <source>
        <strain evidence="2 3">NSP M-1</strain>
    </source>
</reference>
<organism evidence="2 3">
    <name type="scientific">Nitrospira moscoviensis</name>
    <dbReference type="NCBI Taxonomy" id="42253"/>
    <lineage>
        <taxon>Bacteria</taxon>
        <taxon>Pseudomonadati</taxon>
        <taxon>Nitrospirota</taxon>
        <taxon>Nitrospiria</taxon>
        <taxon>Nitrospirales</taxon>
        <taxon>Nitrospiraceae</taxon>
        <taxon>Nitrospira</taxon>
    </lineage>
</organism>
<evidence type="ECO:0008006" key="4">
    <source>
        <dbReference type="Google" id="ProtNLM"/>
    </source>
</evidence>
<dbReference type="STRING" id="42253.NITMOv2_4605"/>
<evidence type="ECO:0000313" key="3">
    <source>
        <dbReference type="Proteomes" id="UP000069205"/>
    </source>
</evidence>
<protein>
    <recommendedName>
        <fullName evidence="4">Coenzyme Q-binding protein COQ10 START domain-containing protein</fullName>
    </recommendedName>
</protein>
<proteinExistence type="predicted"/>
<evidence type="ECO:0000313" key="2">
    <source>
        <dbReference type="EMBL" id="ALA60977.1"/>
    </source>
</evidence>
<feature type="signal peptide" evidence="1">
    <location>
        <begin position="1"/>
        <end position="37"/>
    </location>
</feature>
<keyword evidence="1" id="KW-0732">Signal</keyword>
<dbReference type="Proteomes" id="UP000069205">
    <property type="component" value="Chromosome"/>
</dbReference>